<dbReference type="InterPro" id="IPR011050">
    <property type="entry name" value="Pectin_lyase_fold/virulence"/>
</dbReference>
<evidence type="ECO:0000256" key="3">
    <source>
        <dbReference type="ARBA" id="ARBA00008891"/>
    </source>
</evidence>
<proteinExistence type="inferred from homology"/>
<keyword evidence="6 11" id="KW-0732">Signal</keyword>
<evidence type="ECO:0000256" key="6">
    <source>
        <dbReference type="ARBA" id="ARBA00022729"/>
    </source>
</evidence>
<dbReference type="PROSITE" id="PS00503">
    <property type="entry name" value="PECTINESTERASE_2"/>
    <property type="match status" value="1"/>
</dbReference>
<sequence length="329" mass="34664">MQIFATLAALVSSVACITTPPSGALVVNKSPKSGQYATIQAAVNALSLSSREEQTIFIQAGTYEEQVYIQKLAGPLTVYGYSSNSQSYSANQVTITAGESQKTKASNDLTATLRVHTSNFKLYNVNVVNTFGQGSQAVALSAYAANQGYYGVKLTGYQDTLLAQVGAQLYAKSYIEGATDFIFGQRAQAWFEQCDLGVLAASKGYITASGRTSADSGYYVINKSKVAAAPGNTVAVGAYYLGRPWGNYARVIFQNTAMTSVVNAAGWVTWNTGDARTDQVTFGEYANSGAGSQGTRASFASKLRSAVSISTVLGSGYASASWVDKAFLA</sequence>
<evidence type="ECO:0000256" key="5">
    <source>
        <dbReference type="ARBA" id="ARBA00022525"/>
    </source>
</evidence>
<evidence type="ECO:0000256" key="4">
    <source>
        <dbReference type="ARBA" id="ARBA00013229"/>
    </source>
</evidence>
<comment type="catalytic activity">
    <reaction evidence="9 11">
        <text>[(1-&gt;4)-alpha-D-galacturonosyl methyl ester](n) + n H2O = [(1-&gt;4)-alpha-D-galacturonosyl](n) + n methanol + n H(+)</text>
        <dbReference type="Rhea" id="RHEA:22380"/>
        <dbReference type="Rhea" id="RHEA-COMP:14570"/>
        <dbReference type="Rhea" id="RHEA-COMP:14573"/>
        <dbReference type="ChEBI" id="CHEBI:15377"/>
        <dbReference type="ChEBI" id="CHEBI:15378"/>
        <dbReference type="ChEBI" id="CHEBI:17790"/>
        <dbReference type="ChEBI" id="CHEBI:140522"/>
        <dbReference type="ChEBI" id="CHEBI:140523"/>
        <dbReference type="EC" id="3.1.1.11"/>
    </reaction>
</comment>
<dbReference type="Pfam" id="PF01095">
    <property type="entry name" value="Pectinesterase"/>
    <property type="match status" value="1"/>
</dbReference>
<gene>
    <name evidence="13" type="ORF">Slin15195_G003710</name>
</gene>
<feature type="domain" description="Pectinesterase catalytic" evidence="12">
    <location>
        <begin position="31"/>
        <end position="295"/>
    </location>
</feature>
<keyword evidence="13" id="KW-0456">Lyase</keyword>
<comment type="function">
    <text evidence="11">Involved in maceration and soft-rotting of plant tissue.</text>
</comment>
<dbReference type="PANTHER" id="PTHR31321:SF127">
    <property type="entry name" value="PECTINESTERASE"/>
    <property type="match status" value="1"/>
</dbReference>
<dbReference type="Gene3D" id="2.160.20.10">
    <property type="entry name" value="Single-stranded right-handed beta-helix, Pectin lyase-like"/>
    <property type="match status" value="1"/>
</dbReference>
<accession>A0A9Q9AJ55</accession>
<dbReference type="GO" id="GO:0005576">
    <property type="term" value="C:extracellular region"/>
    <property type="evidence" value="ECO:0007669"/>
    <property type="project" value="UniProtKB-SubCell"/>
</dbReference>
<evidence type="ECO:0000256" key="9">
    <source>
        <dbReference type="ARBA" id="ARBA00047928"/>
    </source>
</evidence>
<dbReference type="AlphaFoldDB" id="A0A9Q9AJ55"/>
<name>A0A9Q9AJ55_9PEZI</name>
<dbReference type="EMBL" id="CP099418">
    <property type="protein sequence ID" value="USW47052.1"/>
    <property type="molecule type" value="Genomic_DNA"/>
</dbReference>
<organism evidence="13 14">
    <name type="scientific">Septoria linicola</name>
    <dbReference type="NCBI Taxonomy" id="215465"/>
    <lineage>
        <taxon>Eukaryota</taxon>
        <taxon>Fungi</taxon>
        <taxon>Dikarya</taxon>
        <taxon>Ascomycota</taxon>
        <taxon>Pezizomycotina</taxon>
        <taxon>Dothideomycetes</taxon>
        <taxon>Dothideomycetidae</taxon>
        <taxon>Mycosphaerellales</taxon>
        <taxon>Mycosphaerellaceae</taxon>
        <taxon>Septoria</taxon>
    </lineage>
</organism>
<keyword evidence="7 11" id="KW-0378">Hydrolase</keyword>
<comment type="similarity">
    <text evidence="3">Belongs to the pectinesterase family.</text>
</comment>
<dbReference type="InterPro" id="IPR012334">
    <property type="entry name" value="Pectin_lyas_fold"/>
</dbReference>
<dbReference type="GO" id="GO:0045490">
    <property type="term" value="P:pectin catabolic process"/>
    <property type="evidence" value="ECO:0007669"/>
    <property type="project" value="UniProtKB-UniRule"/>
</dbReference>
<evidence type="ECO:0000256" key="7">
    <source>
        <dbReference type="ARBA" id="ARBA00022801"/>
    </source>
</evidence>
<evidence type="ECO:0000256" key="8">
    <source>
        <dbReference type="ARBA" id="ARBA00023085"/>
    </source>
</evidence>
<keyword evidence="14" id="KW-1185">Reference proteome</keyword>
<evidence type="ECO:0000256" key="10">
    <source>
        <dbReference type="PROSITE-ProRule" id="PRU10040"/>
    </source>
</evidence>
<evidence type="ECO:0000313" key="13">
    <source>
        <dbReference type="EMBL" id="USW47052.1"/>
    </source>
</evidence>
<feature type="active site" evidence="10">
    <location>
        <position position="180"/>
    </location>
</feature>
<comment type="pathway">
    <text evidence="2 11">Glycan metabolism; pectin degradation; 2-dehydro-3-deoxy-D-gluconate from pectin: step 1/5.</text>
</comment>
<dbReference type="Proteomes" id="UP001056384">
    <property type="component" value="Chromosome 1"/>
</dbReference>
<keyword evidence="8 11" id="KW-0063">Aspartyl esterase</keyword>
<evidence type="ECO:0000259" key="12">
    <source>
        <dbReference type="Pfam" id="PF01095"/>
    </source>
</evidence>
<evidence type="ECO:0000256" key="2">
    <source>
        <dbReference type="ARBA" id="ARBA00005184"/>
    </source>
</evidence>
<evidence type="ECO:0000313" key="14">
    <source>
        <dbReference type="Proteomes" id="UP001056384"/>
    </source>
</evidence>
<evidence type="ECO:0000256" key="1">
    <source>
        <dbReference type="ARBA" id="ARBA00004613"/>
    </source>
</evidence>
<reference evidence="13" key="1">
    <citation type="submission" date="2022-06" db="EMBL/GenBank/DDBJ databases">
        <title>Complete genome sequences of two strains of the flax pathogen Septoria linicola.</title>
        <authorList>
            <person name="Lapalu N."/>
            <person name="Simon A."/>
            <person name="Demenou B."/>
            <person name="Paumier D."/>
            <person name="Guillot M.-P."/>
            <person name="Gout L."/>
            <person name="Valade R."/>
        </authorList>
    </citation>
    <scope>NUCLEOTIDE SEQUENCE</scope>
    <source>
        <strain evidence="13">SE15195</strain>
    </source>
</reference>
<dbReference type="InterPro" id="IPR000070">
    <property type="entry name" value="Pectinesterase_cat"/>
</dbReference>
<dbReference type="PANTHER" id="PTHR31321">
    <property type="entry name" value="ACYL-COA THIOESTER HYDROLASE YBHC-RELATED"/>
    <property type="match status" value="1"/>
</dbReference>
<feature type="chain" id="PRO_5040532265" description="Pectinesterase" evidence="11">
    <location>
        <begin position="17"/>
        <end position="329"/>
    </location>
</feature>
<dbReference type="GO" id="GO:0016829">
    <property type="term" value="F:lyase activity"/>
    <property type="evidence" value="ECO:0007669"/>
    <property type="project" value="UniProtKB-KW"/>
</dbReference>
<comment type="subcellular location">
    <subcellularLocation>
        <location evidence="1 11">Secreted</location>
    </subcellularLocation>
</comment>
<dbReference type="GO" id="GO:0042545">
    <property type="term" value="P:cell wall modification"/>
    <property type="evidence" value="ECO:0007669"/>
    <property type="project" value="UniProtKB-UniRule"/>
</dbReference>
<keyword evidence="5 11" id="KW-0964">Secreted</keyword>
<feature type="signal peptide" evidence="11">
    <location>
        <begin position="1"/>
        <end position="16"/>
    </location>
</feature>
<dbReference type="FunFam" id="2.160.20.10:FF:000014">
    <property type="entry name" value="Pectinesterase"/>
    <property type="match status" value="1"/>
</dbReference>
<dbReference type="SUPFAM" id="SSF51126">
    <property type="entry name" value="Pectin lyase-like"/>
    <property type="match status" value="1"/>
</dbReference>
<protein>
    <recommendedName>
        <fullName evidence="4 11">Pectinesterase</fullName>
        <ecNumber evidence="4 11">3.1.1.11</ecNumber>
    </recommendedName>
</protein>
<dbReference type="InterPro" id="IPR033131">
    <property type="entry name" value="Pectinesterase_Asp_AS"/>
</dbReference>
<dbReference type="OrthoDB" id="2019149at2759"/>
<dbReference type="EC" id="3.1.1.11" evidence="4 11"/>
<keyword evidence="11" id="KW-0961">Cell wall biogenesis/degradation</keyword>
<evidence type="ECO:0000256" key="11">
    <source>
        <dbReference type="RuleBase" id="RU000589"/>
    </source>
</evidence>
<dbReference type="GO" id="GO:0030599">
    <property type="term" value="F:pectinesterase activity"/>
    <property type="evidence" value="ECO:0007669"/>
    <property type="project" value="UniProtKB-UniRule"/>
</dbReference>